<dbReference type="EMBL" id="CP077713">
    <property type="protein sequence ID" value="QXJ35112.1"/>
    <property type="molecule type" value="Genomic_DNA"/>
</dbReference>
<proteinExistence type="predicted"/>
<dbReference type="Proteomes" id="UP000694036">
    <property type="component" value="Chromosome"/>
</dbReference>
<name>A0A8F5C129_9CREN</name>
<evidence type="ECO:0000313" key="1">
    <source>
        <dbReference type="EMBL" id="QXJ35112.1"/>
    </source>
</evidence>
<sequence>MYFQFLLGLIQVEYPPAKLAKQLFQFLLGLIVEEDEAEGI</sequence>
<keyword evidence="2" id="KW-1185">Reference proteome</keyword>
<reference evidence="1 2" key="1">
    <citation type="journal article" date="2021" name="Environ. Microbiol.">
        <title>New insights into the diversity and evolution of the archaeal mobilome from three complete genomes of Saccharolobus shibatae.</title>
        <authorList>
            <person name="Medvedeva S."/>
            <person name="Brandt D."/>
            <person name="Cvirkaite-Krupovic V."/>
            <person name="Liu Y."/>
            <person name="Severinov K."/>
            <person name="Ishino S."/>
            <person name="Ishino Y."/>
            <person name="Prangishvili D."/>
            <person name="Kalinowski J."/>
            <person name="Krupovic M."/>
        </authorList>
    </citation>
    <scope>NUCLEOTIDE SEQUENCE [LARGE SCALE GENOMIC DNA]</scope>
    <source>
        <strain evidence="1 2">S38A</strain>
    </source>
</reference>
<gene>
    <name evidence="1" type="ORF">J5U22_01659</name>
</gene>
<protein>
    <submittedName>
        <fullName evidence="1">Uncharacterized protein</fullName>
    </submittedName>
</protein>
<evidence type="ECO:0000313" key="2">
    <source>
        <dbReference type="Proteomes" id="UP000694036"/>
    </source>
</evidence>
<dbReference type="AlphaFoldDB" id="A0A8F5C129"/>
<accession>A0A8F5C129</accession>
<organism evidence="1 2">
    <name type="scientific">Saccharolobus shibatae</name>
    <dbReference type="NCBI Taxonomy" id="2286"/>
    <lineage>
        <taxon>Archaea</taxon>
        <taxon>Thermoproteota</taxon>
        <taxon>Thermoprotei</taxon>
        <taxon>Sulfolobales</taxon>
        <taxon>Sulfolobaceae</taxon>
        <taxon>Saccharolobus</taxon>
    </lineage>
</organism>